<evidence type="ECO:0000313" key="1">
    <source>
        <dbReference type="EMBL" id="TDE02832.1"/>
    </source>
</evidence>
<comment type="caution">
    <text evidence="1">The sequence shown here is derived from an EMBL/GenBank/DDBJ whole genome shotgun (WGS) entry which is preliminary data.</text>
</comment>
<dbReference type="AlphaFoldDB" id="A0A4R5CQN2"/>
<name>A0A4R5CQN2_9ACTN</name>
<dbReference type="OrthoDB" id="5147842at2"/>
<dbReference type="InParanoid" id="A0A4R5CQN2"/>
<evidence type="ECO:0000313" key="2">
    <source>
        <dbReference type="Proteomes" id="UP000294739"/>
    </source>
</evidence>
<reference evidence="1 2" key="1">
    <citation type="submission" date="2019-03" db="EMBL/GenBank/DDBJ databases">
        <title>Draft genome sequences of novel Actinobacteria.</title>
        <authorList>
            <person name="Sahin N."/>
            <person name="Ay H."/>
            <person name="Saygin H."/>
        </authorList>
    </citation>
    <scope>NUCLEOTIDE SEQUENCE [LARGE SCALE GENOMIC DNA]</scope>
    <source>
        <strain evidence="1 2">5K138</strain>
    </source>
</reference>
<organism evidence="1 2">
    <name type="scientific">Jiangella asiatica</name>
    <dbReference type="NCBI Taxonomy" id="2530372"/>
    <lineage>
        <taxon>Bacteria</taxon>
        <taxon>Bacillati</taxon>
        <taxon>Actinomycetota</taxon>
        <taxon>Actinomycetes</taxon>
        <taxon>Jiangellales</taxon>
        <taxon>Jiangellaceae</taxon>
        <taxon>Jiangella</taxon>
    </lineage>
</organism>
<accession>A0A4R5CQN2</accession>
<dbReference type="EMBL" id="SMKZ01000034">
    <property type="protein sequence ID" value="TDE02832.1"/>
    <property type="molecule type" value="Genomic_DNA"/>
</dbReference>
<dbReference type="RefSeq" id="WP_131898271.1">
    <property type="nucleotide sequence ID" value="NZ_SMKZ01000034.1"/>
</dbReference>
<protein>
    <submittedName>
        <fullName evidence="1">Uncharacterized protein</fullName>
    </submittedName>
</protein>
<dbReference type="Proteomes" id="UP000294739">
    <property type="component" value="Unassembled WGS sequence"/>
</dbReference>
<gene>
    <name evidence="1" type="ORF">E1269_21310</name>
</gene>
<keyword evidence="2" id="KW-1185">Reference proteome</keyword>
<proteinExistence type="predicted"/>
<sequence>MSKLTIKRPTATVPLCLDMSMRAEWERLDEQLRKERGKTTGDRMVGNATASRLAEEIRQLEELMEQQTVHFLLSALPRNRYKKIVAQHPPRKDDAEDAAVGVNRETFFDALMLATLDDDGKEPGTIVQVTDHAGEVVEFDPAQDWESLADEMTDQQFESIANMAFLLNRGKVSVPFSRAASRTTQTSDET</sequence>